<dbReference type="OrthoDB" id="282149at2759"/>
<feature type="compositionally biased region" description="Gly residues" evidence="3">
    <location>
        <begin position="75"/>
        <end position="92"/>
    </location>
</feature>
<evidence type="ECO:0000313" key="4">
    <source>
        <dbReference type="EMBL" id="KAH0542529.1"/>
    </source>
</evidence>
<evidence type="ECO:0000256" key="1">
    <source>
        <dbReference type="ARBA" id="ARBA00007785"/>
    </source>
</evidence>
<dbReference type="AlphaFoldDB" id="A0A9P8I8E4"/>
<dbReference type="PANTHER" id="PTHR28627:SF1">
    <property type="entry name" value="CYTOCHROME C OXIDASE ASSEMBLY FACTOR 5"/>
    <property type="match status" value="1"/>
</dbReference>
<keyword evidence="2" id="KW-1015">Disulfide bond</keyword>
<evidence type="ECO:0008006" key="6">
    <source>
        <dbReference type="Google" id="ProtNLM"/>
    </source>
</evidence>
<dbReference type="Pfam" id="PF10203">
    <property type="entry name" value="Pet191_N"/>
    <property type="match status" value="1"/>
</dbReference>
<evidence type="ECO:0000256" key="3">
    <source>
        <dbReference type="SAM" id="MobiDB-lite"/>
    </source>
</evidence>
<comment type="similarity">
    <text evidence="1">Belongs to the PET191 family.</text>
</comment>
<evidence type="ECO:0000313" key="5">
    <source>
        <dbReference type="Proteomes" id="UP000698800"/>
    </source>
</evidence>
<accession>A0A9P8I8E4</accession>
<keyword evidence="5" id="KW-1185">Reference proteome</keyword>
<gene>
    <name evidence="4" type="ORF">FGG08_003034</name>
</gene>
<evidence type="ECO:0000256" key="2">
    <source>
        <dbReference type="ARBA" id="ARBA00023157"/>
    </source>
</evidence>
<sequence length="122" mass="12900">MPSSCKDIRAALADCLQNSECIMVARHTPSDCLRSPLLETLPTRCQQLKHSYGQCKRGMVDMRKRFRGNQPIGAAGSGDGEGGGGKTGGQLYAGGPAFGKAARETSGREDEGAVGEGRTEER</sequence>
<reference evidence="4" key="1">
    <citation type="submission" date="2021-03" db="EMBL/GenBank/DDBJ databases">
        <title>Comparative genomics and phylogenomic investigation of the class Geoglossomycetes provide insights into ecological specialization and systematics.</title>
        <authorList>
            <person name="Melie T."/>
            <person name="Pirro S."/>
            <person name="Miller A.N."/>
            <person name="Quandt A."/>
        </authorList>
    </citation>
    <scope>NUCLEOTIDE SEQUENCE</scope>
    <source>
        <strain evidence="4">GBOQ0MN5Z8</strain>
    </source>
</reference>
<dbReference type="GO" id="GO:0033617">
    <property type="term" value="P:mitochondrial respiratory chain complex IV assembly"/>
    <property type="evidence" value="ECO:0007669"/>
    <property type="project" value="TreeGrafter"/>
</dbReference>
<name>A0A9P8I8E4_9PEZI</name>
<dbReference type="InterPro" id="IPR018793">
    <property type="entry name" value="Cyt_c_oxidase_assmbl_Pet191"/>
</dbReference>
<feature type="region of interest" description="Disordered" evidence="3">
    <location>
        <begin position="68"/>
        <end position="122"/>
    </location>
</feature>
<feature type="compositionally biased region" description="Basic and acidic residues" evidence="3">
    <location>
        <begin position="101"/>
        <end position="122"/>
    </location>
</feature>
<protein>
    <recommendedName>
        <fullName evidence="6">Cytochrome c oxidase assembly protein</fullName>
    </recommendedName>
</protein>
<dbReference type="Proteomes" id="UP000698800">
    <property type="component" value="Unassembled WGS sequence"/>
</dbReference>
<comment type="caution">
    <text evidence="4">The sequence shown here is derived from an EMBL/GenBank/DDBJ whole genome shotgun (WGS) entry which is preliminary data.</text>
</comment>
<proteinExistence type="inferred from homology"/>
<dbReference type="EMBL" id="JAGHQL010000051">
    <property type="protein sequence ID" value="KAH0542529.1"/>
    <property type="molecule type" value="Genomic_DNA"/>
</dbReference>
<dbReference type="GO" id="GO:0005739">
    <property type="term" value="C:mitochondrion"/>
    <property type="evidence" value="ECO:0007669"/>
    <property type="project" value="TreeGrafter"/>
</dbReference>
<dbReference type="PANTHER" id="PTHR28627">
    <property type="entry name" value="CYTOCHROME C OXIDASE ASSEMBLY FACTOR 5"/>
    <property type="match status" value="1"/>
</dbReference>
<organism evidence="4 5">
    <name type="scientific">Glutinoglossum americanum</name>
    <dbReference type="NCBI Taxonomy" id="1670608"/>
    <lineage>
        <taxon>Eukaryota</taxon>
        <taxon>Fungi</taxon>
        <taxon>Dikarya</taxon>
        <taxon>Ascomycota</taxon>
        <taxon>Pezizomycotina</taxon>
        <taxon>Geoglossomycetes</taxon>
        <taxon>Geoglossales</taxon>
        <taxon>Geoglossaceae</taxon>
        <taxon>Glutinoglossum</taxon>
    </lineage>
</organism>